<reference evidence="1 2" key="1">
    <citation type="journal article" date="2010" name="J. Bacteriol.">
        <title>Complete genome sequence of the representative gamma-hexachlorocyclohexane-degrading bacterium Sphingobium japonicum UT26.</title>
        <authorList>
            <person name="Nagata Y."/>
            <person name="Ohtsubo Y."/>
            <person name="Endo R."/>
            <person name="Ichikawa N."/>
            <person name="Ankai A."/>
            <person name="Oguchi A."/>
            <person name="Fukui S."/>
            <person name="Fujita N."/>
            <person name="Tsuda M."/>
        </authorList>
    </citation>
    <scope>NUCLEOTIDE SEQUENCE [LARGE SCALE GENOMIC DNA]</scope>
    <source>
        <strain evidence="2">DSM 16413 / CCM 7287 / MTCC 6362 / UT26 / NBRC 101211 / UT26S</strain>
    </source>
</reference>
<accession>D4YZE2</accession>
<dbReference type="Proteomes" id="UP000007753">
    <property type="component" value="Chromosome 1"/>
</dbReference>
<dbReference type="HOGENOM" id="CLU_1685460_0_0_5"/>
<gene>
    <name evidence="1" type="ordered locus">SJA_C1-08900</name>
</gene>
<dbReference type="RefSeq" id="WP_013039379.1">
    <property type="nucleotide sequence ID" value="NC_014006.1"/>
</dbReference>
<proteinExistence type="predicted"/>
<dbReference type="GeneID" id="31785145"/>
<name>D4YZE2_SPHIU</name>
<dbReference type="AlphaFoldDB" id="D4YZE2"/>
<organism evidence="1 2">
    <name type="scientific">Sphingobium indicum (strain DSM 16413 / CCM 7287 / MTCC 6362 / UT26 / NBRC 101211 / UT26S)</name>
    <name type="common">Sphingobium japonicum</name>
    <dbReference type="NCBI Taxonomy" id="452662"/>
    <lineage>
        <taxon>Bacteria</taxon>
        <taxon>Pseudomonadati</taxon>
        <taxon>Pseudomonadota</taxon>
        <taxon>Alphaproteobacteria</taxon>
        <taxon>Sphingomonadales</taxon>
        <taxon>Sphingomonadaceae</taxon>
        <taxon>Sphingobium</taxon>
    </lineage>
</organism>
<dbReference type="STRING" id="452662.SJA_C1-08900"/>
<protein>
    <submittedName>
        <fullName evidence="1">Uncharacterized protein</fullName>
    </submittedName>
</protein>
<evidence type="ECO:0000313" key="2">
    <source>
        <dbReference type="Proteomes" id="UP000007753"/>
    </source>
</evidence>
<keyword evidence="2" id="KW-1185">Reference proteome</keyword>
<dbReference type="KEGG" id="sjp:SJA_C1-08900"/>
<sequence length="156" mass="17540">MKSASPNDVEVIVKSYATFMENSPRGIIHDISLLPHPKNEILNALLVSIGASQDPEYVNALSNAALFLSHFQDGVGESIIPMAIDAGNITKLPHEDRERVIDDLKRFQHFGEIMNAESDETMIEINNMKEINALLYSSRSDKPPMKKKGWRRFFGL</sequence>
<evidence type="ECO:0000313" key="1">
    <source>
        <dbReference type="EMBL" id="BAI95724.1"/>
    </source>
</evidence>
<dbReference type="EMBL" id="AP010803">
    <property type="protein sequence ID" value="BAI95724.1"/>
    <property type="molecule type" value="Genomic_DNA"/>
</dbReference>